<keyword evidence="3" id="KW-1185">Reference proteome</keyword>
<dbReference type="RefSeq" id="WP_275278839.1">
    <property type="nucleotide sequence ID" value="NZ_CP119108.1"/>
</dbReference>
<evidence type="ECO:0000313" key="2">
    <source>
        <dbReference type="EMBL" id="WEG09515.1"/>
    </source>
</evidence>
<evidence type="ECO:0000313" key="3">
    <source>
        <dbReference type="Proteomes" id="UP001214553"/>
    </source>
</evidence>
<evidence type="ECO:0000259" key="1">
    <source>
        <dbReference type="Pfam" id="PF25355"/>
    </source>
</evidence>
<organism evidence="2 3">
    <name type="scientific">Microbacterium horticulturae</name>
    <dbReference type="NCBI Taxonomy" id="3028316"/>
    <lineage>
        <taxon>Bacteria</taxon>
        <taxon>Bacillati</taxon>
        <taxon>Actinomycetota</taxon>
        <taxon>Actinomycetes</taxon>
        <taxon>Micrococcales</taxon>
        <taxon>Microbacteriaceae</taxon>
        <taxon>Microbacterium</taxon>
    </lineage>
</organism>
<sequence>MGKFIYEGAVRVDIEDRILAHLQLVISSKLRRGEPFPFSWRDDASIGDGRTSVWLHPQSSLVYKFYGSRLPPLNPAWIDALAYTANSTSGLYVVPEPVEHPGEPMAIGEIP</sequence>
<gene>
    <name evidence="2" type="ORF">PU630_02810</name>
</gene>
<keyword evidence="2" id="KW-0436">Ligase</keyword>
<accession>A0ABY8BZW0</accession>
<feature type="domain" description="DUF7882" evidence="1">
    <location>
        <begin position="1"/>
        <end position="96"/>
    </location>
</feature>
<protein>
    <submittedName>
        <fullName evidence="2">ATP-dependent DNA ligase</fullName>
    </submittedName>
</protein>
<dbReference type="EMBL" id="CP119108">
    <property type="protein sequence ID" value="WEG09515.1"/>
    <property type="molecule type" value="Genomic_DNA"/>
</dbReference>
<dbReference type="Proteomes" id="UP001214553">
    <property type="component" value="Chromosome"/>
</dbReference>
<dbReference type="Pfam" id="PF25355">
    <property type="entry name" value="DUF7882"/>
    <property type="match status" value="1"/>
</dbReference>
<proteinExistence type="predicted"/>
<reference evidence="2 3" key="1">
    <citation type="submission" date="2023-03" db="EMBL/GenBank/DDBJ databases">
        <title>Genome sequence of Microbacterium sp. KACC 23027.</title>
        <authorList>
            <person name="Kim S."/>
            <person name="Heo J."/>
            <person name="Kwon S.-W."/>
        </authorList>
    </citation>
    <scope>NUCLEOTIDE SEQUENCE [LARGE SCALE GENOMIC DNA]</scope>
    <source>
        <strain evidence="2 3">KACC 23027</strain>
    </source>
</reference>
<dbReference type="InterPro" id="IPR057204">
    <property type="entry name" value="DUF7882"/>
</dbReference>
<dbReference type="GO" id="GO:0016874">
    <property type="term" value="F:ligase activity"/>
    <property type="evidence" value="ECO:0007669"/>
    <property type="project" value="UniProtKB-KW"/>
</dbReference>
<name>A0ABY8BZW0_9MICO</name>